<evidence type="ECO:0000313" key="3">
    <source>
        <dbReference type="Proteomes" id="UP000257323"/>
    </source>
</evidence>
<feature type="domain" description="Uncharacterized protein TP-0789" evidence="1">
    <location>
        <begin position="91"/>
        <end position="267"/>
    </location>
</feature>
<keyword evidence="2" id="KW-0449">Lipoprotein</keyword>
<dbReference type="AlphaFoldDB" id="A0A3E2BR29"/>
<accession>A0A3E2BR29</accession>
<dbReference type="EMBL" id="QUAH01000001">
    <property type="protein sequence ID" value="RFT17097.1"/>
    <property type="molecule type" value="Genomic_DNA"/>
</dbReference>
<sequence>MMSRVKVNLRRNKTISVLGLISGLLLLASGLNIELKAQDRGEEILKKVEVQTTGERAPADIQAEMVMVIRTARGDEKRRELMVWTKNNPAGDDWRLMKFLAPADIKDLGFLVLADDQMYLYLPEFQRVRRIASHNKKESFVGSDFSYDDLGTAGFSAFFTPKFREENDRAWILELERKPGARKQYSKIVLTVDKATELPVRAELYDDSGQLFKVETQENSRVGKYWVPTKFVMENVRARTSTVLELRNVRVDQNLSAEIFTERNLKRSVSR</sequence>
<reference evidence="2 3" key="1">
    <citation type="submission" date="2018-08" db="EMBL/GenBank/DDBJ databases">
        <title>Genome analysis of the thermophilic bacterium of the candidate phylum Aminicenantes from deep subsurface aquifer revealed its physiology and ecological role.</title>
        <authorList>
            <person name="Kadnikov V.V."/>
            <person name="Mardanov A.V."/>
            <person name="Beletsky A.V."/>
            <person name="Karnachuk O.V."/>
            <person name="Ravin N.V."/>
        </authorList>
    </citation>
    <scope>NUCLEOTIDE SEQUENCE [LARGE SCALE GENOMIC DNA]</scope>
    <source>
        <strain evidence="2">BY38</strain>
    </source>
</reference>
<dbReference type="CDD" id="cd16329">
    <property type="entry name" value="LolA_like"/>
    <property type="match status" value="1"/>
</dbReference>
<dbReference type="Pfam" id="PF17131">
    <property type="entry name" value="LolA_like"/>
    <property type="match status" value="1"/>
</dbReference>
<evidence type="ECO:0000259" key="1">
    <source>
        <dbReference type="Pfam" id="PF17131"/>
    </source>
</evidence>
<evidence type="ECO:0000313" key="2">
    <source>
        <dbReference type="EMBL" id="RFT17097.1"/>
    </source>
</evidence>
<comment type="caution">
    <text evidence="2">The sequence shown here is derived from an EMBL/GenBank/DDBJ whole genome shotgun (WGS) entry which is preliminary data.</text>
</comment>
<gene>
    <name evidence="2" type="ORF">OP8BY_1039</name>
</gene>
<dbReference type="Gene3D" id="2.50.20.10">
    <property type="entry name" value="Lipoprotein localisation LolA/LolB/LppX"/>
    <property type="match status" value="1"/>
</dbReference>
<protein>
    <submittedName>
        <fullName evidence="2">Outer membrane lipoprotein-sorting protein</fullName>
    </submittedName>
</protein>
<name>A0A3E2BR29_9BACT</name>
<organism evidence="2 3">
    <name type="scientific">Candidatus Saccharicenans subterraneus</name>
    <dbReference type="NCBI Taxonomy" id="2508984"/>
    <lineage>
        <taxon>Bacteria</taxon>
        <taxon>Candidatus Aminicenantota</taxon>
        <taxon>Candidatus Aminicenantia</taxon>
        <taxon>Candidatus Aminicenantales</taxon>
        <taxon>Candidatus Saccharicenantaceae</taxon>
        <taxon>Candidatus Saccharicenans</taxon>
    </lineage>
</organism>
<proteinExistence type="predicted"/>
<dbReference type="Proteomes" id="UP000257323">
    <property type="component" value="Unassembled WGS sequence"/>
</dbReference>
<dbReference type="InterPro" id="IPR033399">
    <property type="entry name" value="TP_0789-like"/>
</dbReference>